<gene>
    <name evidence="1" type="ORF">PUR21_11695</name>
</gene>
<dbReference type="Proteomes" id="UP001404845">
    <property type="component" value="Unassembled WGS sequence"/>
</dbReference>
<dbReference type="RefSeq" id="WP_345970815.1">
    <property type="nucleotide sequence ID" value="NZ_JAQYXL010000001.1"/>
</dbReference>
<evidence type="ECO:0000313" key="1">
    <source>
        <dbReference type="EMBL" id="MEN3228293.1"/>
    </source>
</evidence>
<keyword evidence="2" id="KW-1185">Reference proteome</keyword>
<evidence type="ECO:0000313" key="2">
    <source>
        <dbReference type="Proteomes" id="UP001404845"/>
    </source>
</evidence>
<reference evidence="1 2" key="1">
    <citation type="journal article" date="2023" name="PLoS ONE">
        <title>Complete genome assembly of Hawai'i environmental nontuberculous mycobacteria reveals unexpected co-isolation with methylobacteria.</title>
        <authorList>
            <person name="Hendrix J."/>
            <person name="Epperson L.E."/>
            <person name="Tong E.I."/>
            <person name="Chan Y.L."/>
            <person name="Hasan N.A."/>
            <person name="Dawrs S.N."/>
            <person name="Norton G.J."/>
            <person name="Virdi R."/>
            <person name="Crooks J.L."/>
            <person name="Chan E.D."/>
            <person name="Honda J.R."/>
            <person name="Strong M."/>
        </authorList>
    </citation>
    <scope>NUCLEOTIDE SEQUENCE [LARGE SCALE GENOMIC DNA]</scope>
    <source>
        <strain evidence="1 2">NJH_HI01</strain>
    </source>
</reference>
<protein>
    <submittedName>
        <fullName evidence="1">Uncharacterized protein</fullName>
    </submittedName>
</protein>
<name>A0ABU9ZAH7_9HYPH</name>
<accession>A0ABU9ZAH7</accession>
<proteinExistence type="predicted"/>
<organism evidence="1 2">
    <name type="scientific">Methylorubrum rhodesianum</name>
    <dbReference type="NCBI Taxonomy" id="29427"/>
    <lineage>
        <taxon>Bacteria</taxon>
        <taxon>Pseudomonadati</taxon>
        <taxon>Pseudomonadota</taxon>
        <taxon>Alphaproteobacteria</taxon>
        <taxon>Hyphomicrobiales</taxon>
        <taxon>Methylobacteriaceae</taxon>
        <taxon>Methylorubrum</taxon>
    </lineage>
</organism>
<comment type="caution">
    <text evidence="1">The sequence shown here is derived from an EMBL/GenBank/DDBJ whole genome shotgun (WGS) entry which is preliminary data.</text>
</comment>
<dbReference type="EMBL" id="JAQYXL010000001">
    <property type="protein sequence ID" value="MEN3228293.1"/>
    <property type="molecule type" value="Genomic_DNA"/>
</dbReference>
<sequence>MIKRPSPPCEVKIDGEWVRVPADEAHRVHREKPKRCPNCHGMMITAGSYTSEPRISLQHRKLHDGCPQIPRRFSGTAYPHPEALV</sequence>